<feature type="region of interest" description="Disordered" evidence="1">
    <location>
        <begin position="30"/>
        <end position="179"/>
    </location>
</feature>
<name>A0A5N6QVY8_9ROSI</name>
<feature type="domain" description="Synergin gamma C-terminal" evidence="2">
    <location>
        <begin position="842"/>
        <end position="1032"/>
    </location>
</feature>
<dbReference type="PANTHER" id="PTHR35701:SF1">
    <property type="entry name" value="OS11G0148400 PROTEIN"/>
    <property type="match status" value="1"/>
</dbReference>
<evidence type="ECO:0000256" key="1">
    <source>
        <dbReference type="SAM" id="MobiDB-lite"/>
    </source>
</evidence>
<gene>
    <name evidence="3" type="ORF">FH972_006579</name>
</gene>
<proteinExistence type="predicted"/>
<evidence type="ECO:0000313" key="4">
    <source>
        <dbReference type="Proteomes" id="UP000327013"/>
    </source>
</evidence>
<dbReference type="OrthoDB" id="765227at2759"/>
<evidence type="ECO:0000259" key="2">
    <source>
        <dbReference type="Pfam" id="PF25999"/>
    </source>
</evidence>
<keyword evidence="4" id="KW-1185">Reference proteome</keyword>
<feature type="compositionally biased region" description="Polar residues" evidence="1">
    <location>
        <begin position="63"/>
        <end position="74"/>
    </location>
</feature>
<accession>A0A5N6QVY8</accession>
<feature type="compositionally biased region" description="Polar residues" evidence="1">
    <location>
        <begin position="509"/>
        <end position="523"/>
    </location>
</feature>
<evidence type="ECO:0000313" key="3">
    <source>
        <dbReference type="EMBL" id="KAE8010189.1"/>
    </source>
</evidence>
<feature type="compositionally biased region" description="Acidic residues" evidence="1">
    <location>
        <begin position="102"/>
        <end position="112"/>
    </location>
</feature>
<sequence length="1038" mass="113759">MAEDDEDESFGDFHFASFPNPIVHSVPTQFSVRNSSSSSNSWGEFIDTPKSDLSGGAAHTLSPPANNNNTSKSDYSGPVRVDPEKVQWAKPRGALPLSIFGELEEEEKEEEGSGAGESRVGDGGTDFSDNKIGNYERKGSSLNVNDLIPNSYGQNQQINTPNGSNLNSNGSEFNTNMNGFGSDLLEGNLGSDDFDDDGWEFKAAEPESRIANGHSKEEGIFESSGLKVEATAQIDQEIQVEGKRWENTEVAMPTFGFGNGVHGPSDLFLVSNGTSHRSGEWGFGFDFNSSPMTKQDGFILDSFSKSKDKDSANGMNSSSADKKVDSVEDFWEFKDACPETGSQPKLEEPMVANTSLAGVEAKIFDGNGVGVSVDLFTGSDGVSQDSRKWDSGFNFNPSFMKDIVLDSYSKGKQSDFISSLSVEKVGASENFWEFKDVFSESGSIHKSEEPKVADSSPACVEALTYDVNCASNPKDSLVASNGVSPKSAELEFGSNFNPTSVTKDDIISGSYSKSKQNGLNSSPVDEKDESGENFGEFRDAFSETGSKHEEEYKVADYSPAGVEAPAFSVEIQRNELRSENHREPLPMAIFSDRNLDSDDPFILKDASTVTPASHPIDSIKSPGSNISINDLISSLYSQAEQNASVNHIPKVSDHGIHSTTTVLESDLVNTDDDFDEDSWDFKAAISATRAEDRSSDIDLVDSEKKLSITLELNDCVDFYCKLKDELCSVVLCHLDDLKKAQSTATLSGEEAEAKSLDEEIKEFYNELYKDNLISKEVQSENLSPRDIWFSSFLEVLQEPKFQAFESEYQLSRRLSLAEKEVRSAIEVLKDVASTLTILKLGSVEEQQYYVSTWSNILSICIEELKHGALIWKQSVQKNIQSQILSEPQGKRYILALGEIYRVVEVLGASTKLYKPWILLSSGDGLLVGLLSECYSIWSSSGLEDALKSISDHIDFEYDGTIKALLESINYIHNIDALALQNHVFSGHPMCRLSALTAGTVPGLKLVVWNGEHYFLTLANLWANLISCDSPKLPRIRGS</sequence>
<dbReference type="EMBL" id="CM017322">
    <property type="protein sequence ID" value="KAE8010189.1"/>
    <property type="molecule type" value="Genomic_DNA"/>
</dbReference>
<organism evidence="3 4">
    <name type="scientific">Carpinus fangiana</name>
    <dbReference type="NCBI Taxonomy" id="176857"/>
    <lineage>
        <taxon>Eukaryota</taxon>
        <taxon>Viridiplantae</taxon>
        <taxon>Streptophyta</taxon>
        <taxon>Embryophyta</taxon>
        <taxon>Tracheophyta</taxon>
        <taxon>Spermatophyta</taxon>
        <taxon>Magnoliopsida</taxon>
        <taxon>eudicotyledons</taxon>
        <taxon>Gunneridae</taxon>
        <taxon>Pentapetalae</taxon>
        <taxon>rosids</taxon>
        <taxon>fabids</taxon>
        <taxon>Fagales</taxon>
        <taxon>Betulaceae</taxon>
        <taxon>Carpinus</taxon>
    </lineage>
</organism>
<feature type="region of interest" description="Disordered" evidence="1">
    <location>
        <begin position="507"/>
        <end position="532"/>
    </location>
</feature>
<dbReference type="AlphaFoldDB" id="A0A5N6QVY8"/>
<dbReference type="InterPro" id="IPR059024">
    <property type="entry name" value="SYNRG_C"/>
</dbReference>
<dbReference type="PANTHER" id="PTHR35701">
    <property type="entry name" value="OS11G0148400 PROTEIN"/>
    <property type="match status" value="1"/>
</dbReference>
<dbReference type="Pfam" id="PF25999">
    <property type="entry name" value="SYNRG_C"/>
    <property type="match status" value="1"/>
</dbReference>
<reference evidence="3 4" key="1">
    <citation type="submission" date="2019-06" db="EMBL/GenBank/DDBJ databases">
        <title>A chromosomal-level reference genome of Carpinus fangiana (Coryloideae, Betulaceae).</title>
        <authorList>
            <person name="Yang X."/>
            <person name="Wang Z."/>
            <person name="Zhang L."/>
            <person name="Hao G."/>
            <person name="Liu J."/>
            <person name="Yang Y."/>
        </authorList>
    </citation>
    <scope>NUCLEOTIDE SEQUENCE [LARGE SCALE GENOMIC DNA]</scope>
    <source>
        <strain evidence="3">Cfa_2016G</strain>
        <tissue evidence="3">Leaf</tissue>
    </source>
</reference>
<protein>
    <recommendedName>
        <fullName evidence="2">Synergin gamma C-terminal domain-containing protein</fullName>
    </recommendedName>
</protein>
<feature type="compositionally biased region" description="Polar residues" evidence="1">
    <location>
        <begin position="151"/>
        <end position="179"/>
    </location>
</feature>
<dbReference type="Proteomes" id="UP000327013">
    <property type="component" value="Chromosome 2"/>
</dbReference>